<sequence>MAHHESEAFYEEYEVFSKKKDGSPVQYQFSLLAPNEEMALIMAKENFFRREPAVDIWVVKRSNIRKLTQSEKEALKKLDKPYRETKGYADLNKRWRAFKENDKETLTKGEKEA</sequence>
<evidence type="ECO:0000313" key="1">
    <source>
        <dbReference type="EMBL" id="MFC7391722.1"/>
    </source>
</evidence>
<dbReference type="EMBL" id="JBHTCO010000002">
    <property type="protein sequence ID" value="MFC7391722.1"/>
    <property type="molecule type" value="Genomic_DNA"/>
</dbReference>
<dbReference type="PIRSF" id="PIRSF030200">
    <property type="entry name" value="PaaB"/>
    <property type="match status" value="1"/>
</dbReference>
<dbReference type="NCBIfam" id="TIGR02157">
    <property type="entry name" value="PA_CoA_Oxy2"/>
    <property type="match status" value="1"/>
</dbReference>
<dbReference type="RefSeq" id="WP_380963005.1">
    <property type="nucleotide sequence ID" value="NZ_JBHTCO010000002.1"/>
</dbReference>
<proteinExistence type="predicted"/>
<keyword evidence="2" id="KW-1185">Reference proteome</keyword>
<dbReference type="Proteomes" id="UP001596505">
    <property type="component" value="Unassembled WGS sequence"/>
</dbReference>
<dbReference type="InterPro" id="IPR038693">
    <property type="entry name" value="PaaB_sf"/>
</dbReference>
<evidence type="ECO:0000313" key="2">
    <source>
        <dbReference type="Proteomes" id="UP001596505"/>
    </source>
</evidence>
<organism evidence="1 2">
    <name type="scientific">Scopulibacillus cellulosilyticus</name>
    <dbReference type="NCBI Taxonomy" id="2665665"/>
    <lineage>
        <taxon>Bacteria</taxon>
        <taxon>Bacillati</taxon>
        <taxon>Bacillota</taxon>
        <taxon>Bacilli</taxon>
        <taxon>Bacillales</taxon>
        <taxon>Sporolactobacillaceae</taxon>
        <taxon>Scopulibacillus</taxon>
    </lineage>
</organism>
<dbReference type="Gene3D" id="3.10.20.520">
    <property type="entry name" value="Phenylacetic acid degradation B"/>
    <property type="match status" value="1"/>
</dbReference>
<gene>
    <name evidence="1" type="primary">paaB</name>
    <name evidence="1" type="ORF">ACFQRG_01775</name>
</gene>
<dbReference type="InterPro" id="IPR009359">
    <property type="entry name" value="PaaB"/>
</dbReference>
<name>A0ABW2PQW7_9BACL</name>
<dbReference type="Pfam" id="PF06243">
    <property type="entry name" value="PaaB"/>
    <property type="match status" value="1"/>
</dbReference>
<accession>A0ABW2PQW7</accession>
<protein>
    <submittedName>
        <fullName evidence="1">1,2-phenylacetyl-CoA epoxidase subunit PaaB</fullName>
    </submittedName>
</protein>
<comment type="caution">
    <text evidence="1">The sequence shown here is derived from an EMBL/GenBank/DDBJ whole genome shotgun (WGS) entry which is preliminary data.</text>
</comment>
<reference evidence="2" key="1">
    <citation type="journal article" date="2019" name="Int. J. Syst. Evol. Microbiol.">
        <title>The Global Catalogue of Microorganisms (GCM) 10K type strain sequencing project: providing services to taxonomists for standard genome sequencing and annotation.</title>
        <authorList>
            <consortium name="The Broad Institute Genomics Platform"/>
            <consortium name="The Broad Institute Genome Sequencing Center for Infectious Disease"/>
            <person name="Wu L."/>
            <person name="Ma J."/>
        </authorList>
    </citation>
    <scope>NUCLEOTIDE SEQUENCE [LARGE SCALE GENOMIC DNA]</scope>
    <source>
        <strain evidence="2">CGMCC 1.16305</strain>
    </source>
</reference>